<organism evidence="1">
    <name type="scientific">marine sediment metagenome</name>
    <dbReference type="NCBI Taxonomy" id="412755"/>
    <lineage>
        <taxon>unclassified sequences</taxon>
        <taxon>metagenomes</taxon>
        <taxon>ecological metagenomes</taxon>
    </lineage>
</organism>
<gene>
    <name evidence="1" type="ORF">LCGC14_1927960</name>
</gene>
<protein>
    <submittedName>
        <fullName evidence="1">Uncharacterized protein</fullName>
    </submittedName>
</protein>
<accession>A0A0F9FNV6</accession>
<sequence length="58" mass="6551">MTCGKHEYTGNAQHCEKCSLHRVRETLNGKKVCRPCSRVVRGLPPIKPKKEEEEDVSG</sequence>
<evidence type="ECO:0000313" key="1">
    <source>
        <dbReference type="EMBL" id="KKL88114.1"/>
    </source>
</evidence>
<comment type="caution">
    <text evidence="1">The sequence shown here is derived from an EMBL/GenBank/DDBJ whole genome shotgun (WGS) entry which is preliminary data.</text>
</comment>
<dbReference type="AlphaFoldDB" id="A0A0F9FNV6"/>
<reference evidence="1" key="1">
    <citation type="journal article" date="2015" name="Nature">
        <title>Complex archaea that bridge the gap between prokaryotes and eukaryotes.</title>
        <authorList>
            <person name="Spang A."/>
            <person name="Saw J.H."/>
            <person name="Jorgensen S.L."/>
            <person name="Zaremba-Niedzwiedzka K."/>
            <person name="Martijn J."/>
            <person name="Lind A.E."/>
            <person name="van Eijk R."/>
            <person name="Schleper C."/>
            <person name="Guy L."/>
            <person name="Ettema T.J."/>
        </authorList>
    </citation>
    <scope>NUCLEOTIDE SEQUENCE</scope>
</reference>
<proteinExistence type="predicted"/>
<dbReference type="EMBL" id="LAZR01020658">
    <property type="protein sequence ID" value="KKL88114.1"/>
    <property type="molecule type" value="Genomic_DNA"/>
</dbReference>
<name>A0A0F9FNV6_9ZZZZ</name>